<reference evidence="1 2" key="1">
    <citation type="journal article" date="2015" name="PLoS Pathog.">
        <title>Leptomonas seymouri: Adaptations to the Dixenous Life Cycle Analyzed by Genome Sequencing, Transcriptome Profiling and Co-infection with Leishmania donovani.</title>
        <authorList>
            <person name="Kraeva N."/>
            <person name="Butenko A."/>
            <person name="Hlavacova J."/>
            <person name="Kostygov A."/>
            <person name="Myskova J."/>
            <person name="Grybchuk D."/>
            <person name="Lestinova T."/>
            <person name="Votypka J."/>
            <person name="Volf P."/>
            <person name="Opperdoes F."/>
            <person name="Flegontov P."/>
            <person name="Lukes J."/>
            <person name="Yurchenko V."/>
        </authorList>
    </citation>
    <scope>NUCLEOTIDE SEQUENCE [LARGE SCALE GENOMIC DNA]</scope>
    <source>
        <strain evidence="1 2">ATCC 30220</strain>
    </source>
</reference>
<organism evidence="1 2">
    <name type="scientific">Leptomonas seymouri</name>
    <dbReference type="NCBI Taxonomy" id="5684"/>
    <lineage>
        <taxon>Eukaryota</taxon>
        <taxon>Discoba</taxon>
        <taxon>Euglenozoa</taxon>
        <taxon>Kinetoplastea</taxon>
        <taxon>Metakinetoplastina</taxon>
        <taxon>Trypanosomatida</taxon>
        <taxon>Trypanosomatidae</taxon>
        <taxon>Leishmaniinae</taxon>
        <taxon>Leptomonas</taxon>
    </lineage>
</organism>
<dbReference type="OMA" id="KFELHEH"/>
<sequence length="424" mass="46824">MQTSSPPNTHHDDSGGEEDDVLRFVVEDGTRTLYFSKQRLMQHTPFFKTYFTVHTTAMGGSTRSSNRNTVVLKHVTGAAAEAALRLCHSRQQSDDGLFLELQAAFAKAETADQRREALRHLLSLYEACVKFEQLRHARMVGHAVAAAVTVATVLDVLKTCARYTCALPQEVREKIGLRPLLAACWPCIPAAWTCSRDDRRWRRLCAQCPELPAMLEAAAAGSEKTDVIVVERRGVPHLLLSPQRDEVVNGVNGLTSDLRDSSDMIVLKAQSTAPSPAAALEDVFTHHLQQTEELALAAQRRRRAMEIDVAALRADNAALHARVHEDEATAAASTRYLGNARVYVQALRAAESDMRALCAVLALVHDTSPTSTMHVLRHELHRVAEHALKKRNSIDELIALEGDALSRLDKELADMRSELSQTLP</sequence>
<protein>
    <recommendedName>
        <fullName evidence="3">BTB domain-containing protein</fullName>
    </recommendedName>
</protein>
<comment type="caution">
    <text evidence="1">The sequence shown here is derived from an EMBL/GenBank/DDBJ whole genome shotgun (WGS) entry which is preliminary data.</text>
</comment>
<evidence type="ECO:0000313" key="2">
    <source>
        <dbReference type="Proteomes" id="UP000038009"/>
    </source>
</evidence>
<dbReference type="Proteomes" id="UP000038009">
    <property type="component" value="Unassembled WGS sequence"/>
</dbReference>
<dbReference type="InterPro" id="IPR011333">
    <property type="entry name" value="SKP1/BTB/POZ_sf"/>
</dbReference>
<proteinExistence type="predicted"/>
<dbReference type="OrthoDB" id="265657at2759"/>
<dbReference type="AlphaFoldDB" id="A0A0N1HZP2"/>
<gene>
    <name evidence="1" type="ORF">ABL78_8051</name>
</gene>
<name>A0A0N1HZP2_LEPSE</name>
<dbReference type="Gene3D" id="3.30.710.10">
    <property type="entry name" value="Potassium Channel Kv1.1, Chain A"/>
    <property type="match status" value="1"/>
</dbReference>
<evidence type="ECO:0008006" key="3">
    <source>
        <dbReference type="Google" id="ProtNLM"/>
    </source>
</evidence>
<dbReference type="EMBL" id="LJSK01000482">
    <property type="protein sequence ID" value="KPI82931.1"/>
    <property type="molecule type" value="Genomic_DNA"/>
</dbReference>
<dbReference type="VEuPathDB" id="TriTrypDB:Lsey_0482_0010"/>
<accession>A0A0N1HZP2</accession>
<evidence type="ECO:0000313" key="1">
    <source>
        <dbReference type="EMBL" id="KPI82931.1"/>
    </source>
</evidence>
<keyword evidence="2" id="KW-1185">Reference proteome</keyword>